<keyword evidence="1" id="KW-0812">Transmembrane</keyword>
<keyword evidence="2" id="KW-0732">Signal</keyword>
<proteinExistence type="predicted"/>
<dbReference type="RefSeq" id="WP_265134088.1">
    <property type="nucleotide sequence ID" value="NZ_FXTX01000006.1"/>
</dbReference>
<dbReference type="Pfam" id="PF04280">
    <property type="entry name" value="Tim44"/>
    <property type="match status" value="1"/>
</dbReference>
<dbReference type="SUPFAM" id="SSF54427">
    <property type="entry name" value="NTF2-like"/>
    <property type="match status" value="1"/>
</dbReference>
<comment type="caution">
    <text evidence="4">The sequence shown here is derived from an EMBL/GenBank/DDBJ whole genome shotgun (WGS) entry which is preliminary data.</text>
</comment>
<keyword evidence="1" id="KW-1133">Transmembrane helix</keyword>
<evidence type="ECO:0000256" key="2">
    <source>
        <dbReference type="SAM" id="SignalP"/>
    </source>
</evidence>
<feature type="transmembrane region" description="Helical" evidence="1">
    <location>
        <begin position="78"/>
        <end position="95"/>
    </location>
</feature>
<keyword evidence="5" id="KW-1185">Reference proteome</keyword>
<accession>A0AA45WKZ9</accession>
<dbReference type="SMART" id="SM00978">
    <property type="entry name" value="Tim44"/>
    <property type="match status" value="1"/>
</dbReference>
<name>A0AA45WKZ9_9AQUI</name>
<feature type="domain" description="Tim44-like" evidence="3">
    <location>
        <begin position="145"/>
        <end position="282"/>
    </location>
</feature>
<dbReference type="Gene3D" id="3.10.450.240">
    <property type="match status" value="1"/>
</dbReference>
<gene>
    <name evidence="4" type="ORF">SAMN06264868_10672</name>
</gene>
<organism evidence="4 5">
    <name type="scientific">Venenivibrio stagnispumantis</name>
    <dbReference type="NCBI Taxonomy" id="407998"/>
    <lineage>
        <taxon>Bacteria</taxon>
        <taxon>Pseudomonadati</taxon>
        <taxon>Aquificota</taxon>
        <taxon>Aquificia</taxon>
        <taxon>Aquificales</taxon>
        <taxon>Hydrogenothermaceae</taxon>
        <taxon>Venenivibrio</taxon>
    </lineage>
</organism>
<dbReference type="AlphaFoldDB" id="A0AA45WKZ9"/>
<dbReference type="PANTHER" id="PTHR41542:SF1">
    <property type="entry name" value="BLL5807 PROTEIN"/>
    <property type="match status" value="1"/>
</dbReference>
<protein>
    <submittedName>
        <fullName evidence="4">Predicted lipid-binding transport protein, Tim44 family</fullName>
    </submittedName>
</protein>
<feature type="chain" id="PRO_5041271728" evidence="2">
    <location>
        <begin position="24"/>
        <end position="285"/>
    </location>
</feature>
<dbReference type="EMBL" id="FXTX01000006">
    <property type="protein sequence ID" value="SMP09082.1"/>
    <property type="molecule type" value="Genomic_DNA"/>
</dbReference>
<sequence>MFKKLAVLSIFLIFFLSFSDSFARVGGGKSSGFRSYNSYQFKKQTPSQLQQNRLEQERLKQSSQPVYTQKPSFFSNPIFKWLIGGMIFGALLSWLMGHGFQIGTPGLLEILLIAGIIFLLFKIFTRKREEVAYEPNISPNQYYQTEQETITSYINEELIKNLTKNIFISLQEAWSKGDLTPVKNYLTDRMYNYLNNQLNQLKQKGLRNIVENININNIQVVHVEEEGDNKVVIVEIDADMIDYIIDQNGNIVEGSKDIPTNVKEYWAFVGKALNWKLDDIKQIND</sequence>
<dbReference type="PANTHER" id="PTHR41542">
    <property type="entry name" value="BLL5807 PROTEIN"/>
    <property type="match status" value="1"/>
</dbReference>
<evidence type="ECO:0000259" key="3">
    <source>
        <dbReference type="SMART" id="SM00978"/>
    </source>
</evidence>
<reference evidence="4" key="1">
    <citation type="submission" date="2017-05" db="EMBL/GenBank/DDBJ databases">
        <authorList>
            <person name="Varghese N."/>
            <person name="Submissions S."/>
        </authorList>
    </citation>
    <scope>NUCLEOTIDE SEQUENCE</scope>
    <source>
        <strain evidence="4">DSM 18763</strain>
    </source>
</reference>
<feature type="transmembrane region" description="Helical" evidence="1">
    <location>
        <begin position="107"/>
        <end position="124"/>
    </location>
</feature>
<evidence type="ECO:0000313" key="5">
    <source>
        <dbReference type="Proteomes" id="UP001157947"/>
    </source>
</evidence>
<dbReference type="Proteomes" id="UP001157947">
    <property type="component" value="Unassembled WGS sequence"/>
</dbReference>
<evidence type="ECO:0000256" key="1">
    <source>
        <dbReference type="SAM" id="Phobius"/>
    </source>
</evidence>
<dbReference type="InterPro" id="IPR007379">
    <property type="entry name" value="Tim44-like_dom"/>
</dbReference>
<keyword evidence="1" id="KW-0472">Membrane</keyword>
<evidence type="ECO:0000313" key="4">
    <source>
        <dbReference type="EMBL" id="SMP09082.1"/>
    </source>
</evidence>
<dbReference type="InterPro" id="IPR032710">
    <property type="entry name" value="NTF2-like_dom_sf"/>
</dbReference>
<feature type="signal peptide" evidence="2">
    <location>
        <begin position="1"/>
        <end position="23"/>
    </location>
</feature>